<keyword evidence="3" id="KW-0067">ATP-binding</keyword>
<dbReference type="Gene3D" id="3.90.640.10">
    <property type="entry name" value="Actin, Chain A, domain 4"/>
    <property type="match status" value="1"/>
</dbReference>
<dbReference type="SUPFAM" id="SSF53067">
    <property type="entry name" value="Actin-like ATPase domain"/>
    <property type="match status" value="2"/>
</dbReference>
<dbReference type="GO" id="GO:0005524">
    <property type="term" value="F:ATP binding"/>
    <property type="evidence" value="ECO:0007669"/>
    <property type="project" value="UniProtKB-KW"/>
</dbReference>
<dbReference type="PANTHER" id="PTHR45639">
    <property type="entry name" value="HSC70CB, ISOFORM G-RELATED"/>
    <property type="match status" value="1"/>
</dbReference>
<organism evidence="4">
    <name type="scientific">Cuerna arida</name>
    <dbReference type="NCBI Taxonomy" id="1464854"/>
    <lineage>
        <taxon>Eukaryota</taxon>
        <taxon>Metazoa</taxon>
        <taxon>Ecdysozoa</taxon>
        <taxon>Arthropoda</taxon>
        <taxon>Hexapoda</taxon>
        <taxon>Insecta</taxon>
        <taxon>Pterygota</taxon>
        <taxon>Neoptera</taxon>
        <taxon>Paraneoptera</taxon>
        <taxon>Hemiptera</taxon>
        <taxon>Auchenorrhyncha</taxon>
        <taxon>Membracoidea</taxon>
        <taxon>Cicadellidae</taxon>
        <taxon>Cicadellinae</taxon>
        <taxon>Proconiini</taxon>
        <taxon>Cuerna</taxon>
    </lineage>
</organism>
<dbReference type="Gene3D" id="3.30.30.30">
    <property type="match status" value="1"/>
</dbReference>
<dbReference type="PROSITE" id="PS01036">
    <property type="entry name" value="HSP70_3"/>
    <property type="match status" value="1"/>
</dbReference>
<evidence type="ECO:0000256" key="3">
    <source>
        <dbReference type="ARBA" id="ARBA00022840"/>
    </source>
</evidence>
<dbReference type="AlphaFoldDB" id="A0A1B6ETG7"/>
<dbReference type="EMBL" id="GECZ01028495">
    <property type="protein sequence ID" value="JAS41274.1"/>
    <property type="molecule type" value="Transcribed_RNA"/>
</dbReference>
<evidence type="ECO:0000256" key="1">
    <source>
        <dbReference type="ARBA" id="ARBA00007381"/>
    </source>
</evidence>
<keyword evidence="2" id="KW-0547">Nucleotide-binding</keyword>
<evidence type="ECO:0000256" key="2">
    <source>
        <dbReference type="ARBA" id="ARBA00022741"/>
    </source>
</evidence>
<dbReference type="InterPro" id="IPR018181">
    <property type="entry name" value="Heat_shock_70_CS"/>
</dbReference>
<reference evidence="4" key="1">
    <citation type="submission" date="2015-11" db="EMBL/GenBank/DDBJ databases">
        <title>De novo transcriptome assembly of four potential Pierce s Disease insect vectors from Arizona vineyards.</title>
        <authorList>
            <person name="Tassone E.E."/>
        </authorList>
    </citation>
    <scope>NUCLEOTIDE SEQUENCE</scope>
</reference>
<dbReference type="InterPro" id="IPR013126">
    <property type="entry name" value="Hsp_70_fam"/>
</dbReference>
<dbReference type="Pfam" id="PF00012">
    <property type="entry name" value="HSP70"/>
    <property type="match status" value="1"/>
</dbReference>
<comment type="similarity">
    <text evidence="1">Belongs to the heat shock protein 70 family.</text>
</comment>
<dbReference type="Gene3D" id="3.30.420.40">
    <property type="match status" value="2"/>
</dbReference>
<sequence length="396" mass="44423">MKPVFGIHIGNTNASMAICRDDDHPDIVANDLGDRLTSANITVTDNEILVGAAAKSAALCDTTTISSNKTAMNMNANLIKKFEDHKKINITVINDKVYYCLTVGGKLKHITPKEITTHILKKLYQIARNALNSNEEKISCVLLAPVHSSEEFCENYRSSAENAGWTVIQIINEPAAAVLAYSLLDTIKPLQTILVYRLGGTTYEIAAYELMKGMLFLLNSEHSEEIGGFHFTNTLFEYFAEEFLKKHKLNVKENRRALEKLYLATENCIHILSKKWTANYYIESLQEGVDFTATVSRPQFELIIQPILSELTDPIKHVLNKLELEKPVDIIILCGGATKIPKLQSHITNLFDPKVTQVLTCPNLDEVLALGAAKQAYYLDHYKVTEFLPRSQEIHL</sequence>
<dbReference type="GO" id="GO:0140662">
    <property type="term" value="F:ATP-dependent protein folding chaperone"/>
    <property type="evidence" value="ECO:0007669"/>
    <property type="project" value="InterPro"/>
</dbReference>
<dbReference type="PRINTS" id="PR00301">
    <property type="entry name" value="HEATSHOCK70"/>
</dbReference>
<accession>A0A1B6ETG7</accession>
<dbReference type="GO" id="GO:0005634">
    <property type="term" value="C:nucleus"/>
    <property type="evidence" value="ECO:0007669"/>
    <property type="project" value="TreeGrafter"/>
</dbReference>
<dbReference type="PANTHER" id="PTHR45639:SF32">
    <property type="entry name" value="HEAT SHOCK PROTEIN PDR13"/>
    <property type="match status" value="1"/>
</dbReference>
<proteinExistence type="inferred from homology"/>
<dbReference type="GO" id="GO:0005829">
    <property type="term" value="C:cytosol"/>
    <property type="evidence" value="ECO:0007669"/>
    <property type="project" value="TreeGrafter"/>
</dbReference>
<evidence type="ECO:0008006" key="5">
    <source>
        <dbReference type="Google" id="ProtNLM"/>
    </source>
</evidence>
<name>A0A1B6ETG7_9HEMI</name>
<evidence type="ECO:0000313" key="4">
    <source>
        <dbReference type="EMBL" id="JAS41274.1"/>
    </source>
</evidence>
<dbReference type="InterPro" id="IPR043129">
    <property type="entry name" value="ATPase_NBD"/>
</dbReference>
<gene>
    <name evidence="4" type="ORF">g.8291</name>
</gene>
<protein>
    <recommendedName>
        <fullName evidence="5">Heat shock 70 kDa protein 14</fullName>
    </recommendedName>
</protein>
<dbReference type="FunFam" id="3.90.640.10:FF:000021">
    <property type="entry name" value="Heat shock protein 14"/>
    <property type="match status" value="1"/>
</dbReference>